<feature type="region of interest" description="Disordered" evidence="1">
    <location>
        <begin position="28"/>
        <end position="57"/>
    </location>
</feature>
<gene>
    <name evidence="2" type="ORF">I545_3577</name>
</gene>
<sequence>MKLIAAHLLKSIAPVFTGLALVLASVGHGGDGAPRTPSSAPALLTAGMTKAAPAGGH</sequence>
<name>X7ZDN4_MYCKA</name>
<accession>X7ZDN4</accession>
<evidence type="ECO:0000313" key="3">
    <source>
        <dbReference type="Proteomes" id="UP000020561"/>
    </source>
</evidence>
<dbReference type="Proteomes" id="UP000020561">
    <property type="component" value="Unassembled WGS sequence"/>
</dbReference>
<dbReference type="AlphaFoldDB" id="X7ZDN4"/>
<proteinExistence type="predicted"/>
<organism evidence="2 3">
    <name type="scientific">Mycobacterium kansasii 662</name>
    <dbReference type="NCBI Taxonomy" id="1299326"/>
    <lineage>
        <taxon>Bacteria</taxon>
        <taxon>Bacillati</taxon>
        <taxon>Actinomycetota</taxon>
        <taxon>Actinomycetes</taxon>
        <taxon>Mycobacteriales</taxon>
        <taxon>Mycobacteriaceae</taxon>
        <taxon>Mycobacterium</taxon>
    </lineage>
</organism>
<dbReference type="PATRIC" id="fig|1299326.3.peg.3431"/>
<protein>
    <submittedName>
        <fullName evidence="2">Uncharacterized protein</fullName>
    </submittedName>
</protein>
<reference evidence="2 3" key="1">
    <citation type="submission" date="2013-12" db="EMBL/GenBank/DDBJ databases">
        <authorList>
            <person name="Brown-Elliot B."/>
            <person name="Wallace R."/>
            <person name="Lenaerts A."/>
            <person name="Ordway D."/>
            <person name="DeGroote M.A."/>
            <person name="Parker T."/>
            <person name="Sizemore C."/>
            <person name="Tallon L.J."/>
            <person name="Sadzewicz L.K."/>
            <person name="Sengamalay N."/>
            <person name="Fraser C.M."/>
            <person name="Hine E."/>
            <person name="Shefchek K.A."/>
            <person name="Das S.P."/>
            <person name="Tettelin H."/>
        </authorList>
    </citation>
    <scope>NUCLEOTIDE SEQUENCE [LARGE SCALE GENOMIC DNA]</scope>
    <source>
        <strain evidence="2 3">662</strain>
    </source>
</reference>
<dbReference type="EMBL" id="JAOA01000005">
    <property type="protein sequence ID" value="EUA16808.1"/>
    <property type="molecule type" value="Genomic_DNA"/>
</dbReference>
<comment type="caution">
    <text evidence="2">The sequence shown here is derived from an EMBL/GenBank/DDBJ whole genome shotgun (WGS) entry which is preliminary data.</text>
</comment>
<evidence type="ECO:0000256" key="1">
    <source>
        <dbReference type="SAM" id="MobiDB-lite"/>
    </source>
</evidence>
<evidence type="ECO:0000313" key="2">
    <source>
        <dbReference type="EMBL" id="EUA16808.1"/>
    </source>
</evidence>